<evidence type="ECO:0000313" key="2">
    <source>
        <dbReference type="Proteomes" id="UP000004691"/>
    </source>
</evidence>
<organism evidence="1 2">
    <name type="scientific">Saccharomonospora xinjiangensis XJ-54</name>
    <dbReference type="NCBI Taxonomy" id="882086"/>
    <lineage>
        <taxon>Bacteria</taxon>
        <taxon>Bacillati</taxon>
        <taxon>Actinomycetota</taxon>
        <taxon>Actinomycetes</taxon>
        <taxon>Pseudonocardiales</taxon>
        <taxon>Pseudonocardiaceae</taxon>
        <taxon>Saccharomonospora</taxon>
    </lineage>
</organism>
<evidence type="ECO:0000313" key="1">
    <source>
        <dbReference type="EMBL" id="EID55036.1"/>
    </source>
</evidence>
<dbReference type="Proteomes" id="UP000004691">
    <property type="component" value="Unassembled WGS sequence"/>
</dbReference>
<name>I0V4I3_9PSEU</name>
<gene>
    <name evidence="1" type="ORF">SacxiDRAFT_2818</name>
</gene>
<sequence>MQRQYTGTAGQGTTRPPTALQQLWDLDFGRQIHLSDEQAERVRAVHRIRDHEEKEAARQALKERYGVESLSLGLSDGSYYLTGPRDGRAFYERACEIITDYRVGEVRNWPPPWEFGDNDDYDEDEYADKLEQMTLDEYPYAEFTLTVKDPRHVEHLGGGIHVGAAIHGEFGW</sequence>
<protein>
    <submittedName>
        <fullName evidence="1">Uncharacterized protein</fullName>
    </submittedName>
</protein>
<accession>I0V4I3</accession>
<dbReference type="AlphaFoldDB" id="I0V4I3"/>
<dbReference type="EMBL" id="JH636049">
    <property type="protein sequence ID" value="EID55036.1"/>
    <property type="molecule type" value="Genomic_DNA"/>
</dbReference>
<keyword evidence="2" id="KW-1185">Reference proteome</keyword>
<dbReference type="RefSeq" id="WP_006239181.1">
    <property type="nucleotide sequence ID" value="NZ_JH636049.1"/>
</dbReference>
<reference evidence="1 2" key="1">
    <citation type="submission" date="2012-01" db="EMBL/GenBank/DDBJ databases">
        <title>Improved High-Quality Draft sequence of Saccharomonospora xinjiangensis XJ-54.</title>
        <authorList>
            <consortium name="US DOE Joint Genome Institute"/>
            <person name="Lucas S."/>
            <person name="Han J."/>
            <person name="Lapidus A."/>
            <person name="Cheng J.-F."/>
            <person name="Goodwin L."/>
            <person name="Pitluck S."/>
            <person name="Peters L."/>
            <person name="Mikhailova N."/>
            <person name="Teshima H."/>
            <person name="Detter J.C."/>
            <person name="Han C."/>
            <person name="Tapia R."/>
            <person name="Land M."/>
            <person name="Hauser L."/>
            <person name="Kyrpides N."/>
            <person name="Ivanova N."/>
            <person name="Pagani I."/>
            <person name="Brambilla E.-M."/>
            <person name="Klenk H.-P."/>
            <person name="Woyke T."/>
        </authorList>
    </citation>
    <scope>NUCLEOTIDE SEQUENCE [LARGE SCALE GENOMIC DNA]</scope>
    <source>
        <strain evidence="1 2">XJ-54</strain>
    </source>
</reference>
<dbReference type="OrthoDB" id="4184875at2"/>
<dbReference type="HOGENOM" id="CLU_1554178_0_0_11"/>
<proteinExistence type="predicted"/>